<evidence type="ECO:0000313" key="5">
    <source>
        <dbReference type="Proteomes" id="UP001303373"/>
    </source>
</evidence>
<evidence type="ECO:0000256" key="2">
    <source>
        <dbReference type="ARBA" id="ARBA00023239"/>
    </source>
</evidence>
<dbReference type="GO" id="GO:0019323">
    <property type="term" value="P:pentose catabolic process"/>
    <property type="evidence" value="ECO:0007669"/>
    <property type="project" value="TreeGrafter"/>
</dbReference>
<dbReference type="SMART" id="SM01007">
    <property type="entry name" value="Aldolase_II"/>
    <property type="match status" value="1"/>
</dbReference>
<evidence type="ECO:0000313" key="4">
    <source>
        <dbReference type="EMBL" id="WPH04200.1"/>
    </source>
</evidence>
<dbReference type="GO" id="GO:0046872">
    <property type="term" value="F:metal ion binding"/>
    <property type="evidence" value="ECO:0007669"/>
    <property type="project" value="UniProtKB-KW"/>
</dbReference>
<keyword evidence="2" id="KW-0456">Lyase</keyword>
<dbReference type="InterPro" id="IPR001303">
    <property type="entry name" value="Aldolase_II/adducin_N"/>
</dbReference>
<proteinExistence type="predicted"/>
<dbReference type="InterPro" id="IPR050197">
    <property type="entry name" value="Aldolase_class_II_sugar_metab"/>
</dbReference>
<dbReference type="Pfam" id="PF00596">
    <property type="entry name" value="Aldolase_II"/>
    <property type="match status" value="1"/>
</dbReference>
<name>A0AAQ3RCJ5_9PEZI</name>
<dbReference type="PANTHER" id="PTHR22789">
    <property type="entry name" value="FUCULOSE PHOSPHATE ALDOLASE"/>
    <property type="match status" value="1"/>
</dbReference>
<sequence length="378" mass="42086">MSRQIPLGVWCNGFSKTHVPPAPLTSTTPNQLQTTCQNRGFTVCRDVRFKTQHLKQYCIATMSDTRAALLRASQPPTQAFFSSLITANHILHYHNVVDAYGHISVRNPQNPNSFFVSKSIAPALVASRDDIEEYRVEDASPVNKDAPKGYSERFIHSEIYKKYKGINCVIHAHSEVVIPFSISSTPLRPVFHMGGVMGSQVPVYDISNHYKSSDSIHSLLVTNEHLGAALANGFHQATITAKATNMIKSFAFSQPLPEIDFPSNPTVLMRGHGFTCIGETIEEAVYRAIFTCTNARIQTTTLLIQGSYNARLLCERFGGGEKETGPAKHEDISYLNERECKDAWTANRANAERPWKLWCAEVATSSLYRNEMENPSTS</sequence>
<organism evidence="4 5">
    <name type="scientific">Acrodontium crateriforme</name>
    <dbReference type="NCBI Taxonomy" id="150365"/>
    <lineage>
        <taxon>Eukaryota</taxon>
        <taxon>Fungi</taxon>
        <taxon>Dikarya</taxon>
        <taxon>Ascomycota</taxon>
        <taxon>Pezizomycotina</taxon>
        <taxon>Dothideomycetes</taxon>
        <taxon>Dothideomycetidae</taxon>
        <taxon>Mycosphaerellales</taxon>
        <taxon>Teratosphaeriaceae</taxon>
        <taxon>Acrodontium</taxon>
    </lineage>
</organism>
<accession>A0AAQ3RCJ5</accession>
<feature type="domain" description="Class II aldolase/adducin N-terminal" evidence="3">
    <location>
        <begin position="82"/>
        <end position="299"/>
    </location>
</feature>
<dbReference type="InterPro" id="IPR036409">
    <property type="entry name" value="Aldolase_II/adducin_N_sf"/>
</dbReference>
<dbReference type="Proteomes" id="UP001303373">
    <property type="component" value="Chromosome 12"/>
</dbReference>
<reference evidence="4 5" key="1">
    <citation type="submission" date="2023-11" db="EMBL/GenBank/DDBJ databases">
        <title>An acidophilic fungus is an integral part of prey digestion in a carnivorous sundew plant.</title>
        <authorList>
            <person name="Tsai I.J."/>
        </authorList>
    </citation>
    <scope>NUCLEOTIDE SEQUENCE [LARGE SCALE GENOMIC DNA]</scope>
    <source>
        <strain evidence="4">169a</strain>
    </source>
</reference>
<dbReference type="Gene3D" id="3.40.225.10">
    <property type="entry name" value="Class II aldolase/adducin N-terminal domain"/>
    <property type="match status" value="1"/>
</dbReference>
<gene>
    <name evidence="4" type="ORF">R9X50_00708800</name>
</gene>
<protein>
    <recommendedName>
        <fullName evidence="3">Class II aldolase/adducin N-terminal domain-containing protein</fullName>
    </recommendedName>
</protein>
<dbReference type="AlphaFoldDB" id="A0AAQ3RCJ5"/>
<evidence type="ECO:0000256" key="1">
    <source>
        <dbReference type="ARBA" id="ARBA00022723"/>
    </source>
</evidence>
<dbReference type="PANTHER" id="PTHR22789:SF0">
    <property type="entry name" value="3-OXO-TETRONATE 4-PHOSPHATE DECARBOXYLASE-RELATED"/>
    <property type="match status" value="1"/>
</dbReference>
<dbReference type="SUPFAM" id="SSF53639">
    <property type="entry name" value="AraD/HMP-PK domain-like"/>
    <property type="match status" value="1"/>
</dbReference>
<dbReference type="EMBL" id="CP138591">
    <property type="protein sequence ID" value="WPH04200.1"/>
    <property type="molecule type" value="Genomic_DNA"/>
</dbReference>
<dbReference type="GO" id="GO:0016832">
    <property type="term" value="F:aldehyde-lyase activity"/>
    <property type="evidence" value="ECO:0007669"/>
    <property type="project" value="TreeGrafter"/>
</dbReference>
<keyword evidence="5" id="KW-1185">Reference proteome</keyword>
<evidence type="ECO:0000259" key="3">
    <source>
        <dbReference type="SMART" id="SM01007"/>
    </source>
</evidence>
<dbReference type="GO" id="GO:0005829">
    <property type="term" value="C:cytosol"/>
    <property type="evidence" value="ECO:0007669"/>
    <property type="project" value="TreeGrafter"/>
</dbReference>
<keyword evidence="1" id="KW-0479">Metal-binding</keyword>